<dbReference type="EMBL" id="JAIXMP010000002">
    <property type="protein sequence ID" value="KAI9277268.1"/>
    <property type="molecule type" value="Genomic_DNA"/>
</dbReference>
<keyword evidence="1" id="KW-0732">Signal</keyword>
<dbReference type="Gene3D" id="2.40.40.10">
    <property type="entry name" value="RlpA-like domain"/>
    <property type="match status" value="1"/>
</dbReference>
<dbReference type="AlphaFoldDB" id="A0AAD5KBA1"/>
<dbReference type="Proteomes" id="UP001209540">
    <property type="component" value="Unassembled WGS sequence"/>
</dbReference>
<keyword evidence="3" id="KW-1185">Reference proteome</keyword>
<name>A0AAD5KBA1_9FUNG</name>
<accession>A0AAD5KBA1</accession>
<comment type="caution">
    <text evidence="2">The sequence shown here is derived from an EMBL/GenBank/DDBJ whole genome shotgun (WGS) entry which is preliminary data.</text>
</comment>
<dbReference type="PANTHER" id="PTHR31836">
    <property type="match status" value="1"/>
</dbReference>
<gene>
    <name evidence="2" type="ORF">BDA99DRAFT_430454</name>
</gene>
<reference evidence="2" key="2">
    <citation type="submission" date="2023-02" db="EMBL/GenBank/DDBJ databases">
        <authorList>
            <consortium name="DOE Joint Genome Institute"/>
            <person name="Mondo S.J."/>
            <person name="Chang Y."/>
            <person name="Wang Y."/>
            <person name="Ahrendt S."/>
            <person name="Andreopoulos W."/>
            <person name="Barry K."/>
            <person name="Beard J."/>
            <person name="Benny G.L."/>
            <person name="Blankenship S."/>
            <person name="Bonito G."/>
            <person name="Cuomo C."/>
            <person name="Desiro A."/>
            <person name="Gervers K.A."/>
            <person name="Hundley H."/>
            <person name="Kuo A."/>
            <person name="LaButti K."/>
            <person name="Lang B.F."/>
            <person name="Lipzen A."/>
            <person name="O'Donnell K."/>
            <person name="Pangilinan J."/>
            <person name="Reynolds N."/>
            <person name="Sandor L."/>
            <person name="Smith M.W."/>
            <person name="Tsang A."/>
            <person name="Grigoriev I.V."/>
            <person name="Stajich J.E."/>
            <person name="Spatafora J.W."/>
        </authorList>
    </citation>
    <scope>NUCLEOTIDE SEQUENCE</scope>
    <source>
        <strain evidence="2">RSA 2281</strain>
    </source>
</reference>
<evidence type="ECO:0000313" key="3">
    <source>
        <dbReference type="Proteomes" id="UP001209540"/>
    </source>
</evidence>
<proteinExistence type="predicted"/>
<dbReference type="PANTHER" id="PTHR31836:SF28">
    <property type="entry name" value="SRCR DOMAIN-CONTAINING PROTEIN-RELATED"/>
    <property type="match status" value="1"/>
</dbReference>
<evidence type="ECO:0000256" key="1">
    <source>
        <dbReference type="ARBA" id="ARBA00022729"/>
    </source>
</evidence>
<dbReference type="InterPro" id="IPR051477">
    <property type="entry name" value="Expansin_CellWall"/>
</dbReference>
<dbReference type="CDD" id="cd22191">
    <property type="entry name" value="DPBB_RlpA_EXP_N-like"/>
    <property type="match status" value="1"/>
</dbReference>
<dbReference type="PROSITE" id="PS51257">
    <property type="entry name" value="PROKAR_LIPOPROTEIN"/>
    <property type="match status" value="1"/>
</dbReference>
<reference evidence="2" key="1">
    <citation type="journal article" date="2022" name="IScience">
        <title>Evolution of zygomycete secretomes and the origins of terrestrial fungal ecologies.</title>
        <authorList>
            <person name="Chang Y."/>
            <person name="Wang Y."/>
            <person name="Mondo S."/>
            <person name="Ahrendt S."/>
            <person name="Andreopoulos W."/>
            <person name="Barry K."/>
            <person name="Beard J."/>
            <person name="Benny G.L."/>
            <person name="Blankenship S."/>
            <person name="Bonito G."/>
            <person name="Cuomo C."/>
            <person name="Desiro A."/>
            <person name="Gervers K.A."/>
            <person name="Hundley H."/>
            <person name="Kuo A."/>
            <person name="LaButti K."/>
            <person name="Lang B.F."/>
            <person name="Lipzen A."/>
            <person name="O'Donnell K."/>
            <person name="Pangilinan J."/>
            <person name="Reynolds N."/>
            <person name="Sandor L."/>
            <person name="Smith M.E."/>
            <person name="Tsang A."/>
            <person name="Grigoriev I.V."/>
            <person name="Stajich J.E."/>
            <person name="Spatafora J.W."/>
        </authorList>
    </citation>
    <scope>NUCLEOTIDE SEQUENCE</scope>
    <source>
        <strain evidence="2">RSA 2281</strain>
    </source>
</reference>
<dbReference type="SUPFAM" id="SSF50685">
    <property type="entry name" value="Barwin-like endoglucanases"/>
    <property type="match status" value="1"/>
</dbReference>
<protein>
    <submittedName>
        <fullName evidence="2">RlpA-like double-psi beta-barrel-protein domain-containing protein-containing protein</fullName>
    </submittedName>
</protein>
<organism evidence="2 3">
    <name type="scientific">Phascolomyces articulosus</name>
    <dbReference type="NCBI Taxonomy" id="60185"/>
    <lineage>
        <taxon>Eukaryota</taxon>
        <taxon>Fungi</taxon>
        <taxon>Fungi incertae sedis</taxon>
        <taxon>Mucoromycota</taxon>
        <taxon>Mucoromycotina</taxon>
        <taxon>Mucoromycetes</taxon>
        <taxon>Mucorales</taxon>
        <taxon>Lichtheimiaceae</taxon>
        <taxon>Phascolomyces</taxon>
    </lineage>
</organism>
<sequence>MDKRESFSGKGTWFIPSLHGGSMGACWEYEADDEYVVAMNSVQYGEMTTKSDWCFKKVRIYNGGKHVDAVVKDACPECKYGDLDLTPPVFKALGDLDTGILKITWHEI</sequence>
<evidence type="ECO:0000313" key="2">
    <source>
        <dbReference type="EMBL" id="KAI9277268.1"/>
    </source>
</evidence>
<dbReference type="InterPro" id="IPR036908">
    <property type="entry name" value="RlpA-like_sf"/>
</dbReference>